<accession>A0A9J5YWA3</accession>
<dbReference type="Proteomes" id="UP000824120">
    <property type="component" value="Chromosome 5"/>
</dbReference>
<evidence type="ECO:0000313" key="1">
    <source>
        <dbReference type="EMBL" id="KAG5604088.1"/>
    </source>
</evidence>
<gene>
    <name evidence="1" type="ORF">H5410_025580</name>
</gene>
<dbReference type="EMBL" id="JACXVP010000005">
    <property type="protein sequence ID" value="KAG5604088.1"/>
    <property type="molecule type" value="Genomic_DNA"/>
</dbReference>
<name>A0A9J5YWA3_SOLCO</name>
<keyword evidence="2" id="KW-1185">Reference proteome</keyword>
<organism evidence="1 2">
    <name type="scientific">Solanum commersonii</name>
    <name type="common">Commerson's wild potato</name>
    <name type="synonym">Commerson's nightshade</name>
    <dbReference type="NCBI Taxonomy" id="4109"/>
    <lineage>
        <taxon>Eukaryota</taxon>
        <taxon>Viridiplantae</taxon>
        <taxon>Streptophyta</taxon>
        <taxon>Embryophyta</taxon>
        <taxon>Tracheophyta</taxon>
        <taxon>Spermatophyta</taxon>
        <taxon>Magnoliopsida</taxon>
        <taxon>eudicotyledons</taxon>
        <taxon>Gunneridae</taxon>
        <taxon>Pentapetalae</taxon>
        <taxon>asterids</taxon>
        <taxon>lamiids</taxon>
        <taxon>Solanales</taxon>
        <taxon>Solanaceae</taxon>
        <taxon>Solanoideae</taxon>
        <taxon>Solaneae</taxon>
        <taxon>Solanum</taxon>
    </lineage>
</organism>
<dbReference type="AlphaFoldDB" id="A0A9J5YWA3"/>
<evidence type="ECO:0000313" key="2">
    <source>
        <dbReference type="Proteomes" id="UP000824120"/>
    </source>
</evidence>
<protein>
    <submittedName>
        <fullName evidence="1">Uncharacterized protein</fullName>
    </submittedName>
</protein>
<reference evidence="1 2" key="1">
    <citation type="submission" date="2020-09" db="EMBL/GenBank/DDBJ databases">
        <title>De no assembly of potato wild relative species, Solanum commersonii.</title>
        <authorList>
            <person name="Cho K."/>
        </authorList>
    </citation>
    <scope>NUCLEOTIDE SEQUENCE [LARGE SCALE GENOMIC DNA]</scope>
    <source>
        <strain evidence="1">LZ3.2</strain>
        <tissue evidence="1">Leaf</tissue>
    </source>
</reference>
<comment type="caution">
    <text evidence="1">The sequence shown here is derived from an EMBL/GenBank/DDBJ whole genome shotgun (WGS) entry which is preliminary data.</text>
</comment>
<sequence length="186" mass="21216">MGSFIGLHLYGQEMGMLGAFRFGEDNSNIKLGVVGSTTSSDVWILKIAVFGQSFKIQTSEVVSPRRQTVLLKFFPWYGFFFTPTSTTTDSVITNEIITYPLKASPKVSPEIGLICLCDHKGKKIKICIYIWDLAIRKSKKLLNSSWIIYIYMIYGFGYDHSLDYYKDLFIDFCADESDLFFSVKPE</sequence>
<proteinExistence type="predicted"/>